<dbReference type="InterPro" id="IPR012997">
    <property type="entry name" value="RplA"/>
</dbReference>
<evidence type="ECO:0000256" key="4">
    <source>
        <dbReference type="HAMAP-Rule" id="MF_02071"/>
    </source>
</evidence>
<accession>A0A7C9PFX9</accession>
<reference evidence="8 9" key="1">
    <citation type="submission" date="2020-02" db="EMBL/GenBank/DDBJ databases">
        <title>Ideonella bacterium strain TBM-1.</title>
        <authorList>
            <person name="Chen W.-M."/>
        </authorList>
    </citation>
    <scope>NUCLEOTIDE SEQUENCE [LARGE SCALE GENOMIC DNA]</scope>
    <source>
        <strain evidence="8 9">TBM-1</strain>
    </source>
</reference>
<dbReference type="InterPro" id="IPR009009">
    <property type="entry name" value="RlpA-like_DPBB"/>
</dbReference>
<dbReference type="SUPFAM" id="SSF110997">
    <property type="entry name" value="Sporulation related repeat"/>
    <property type="match status" value="1"/>
</dbReference>
<dbReference type="GO" id="GO:0042834">
    <property type="term" value="F:peptidoglycan binding"/>
    <property type="evidence" value="ECO:0007669"/>
    <property type="project" value="InterPro"/>
</dbReference>
<organism evidence="8 9">
    <name type="scientific">Ideonella livida</name>
    <dbReference type="NCBI Taxonomy" id="2707176"/>
    <lineage>
        <taxon>Bacteria</taxon>
        <taxon>Pseudomonadati</taxon>
        <taxon>Pseudomonadota</taxon>
        <taxon>Betaproteobacteria</taxon>
        <taxon>Burkholderiales</taxon>
        <taxon>Sphaerotilaceae</taxon>
        <taxon>Ideonella</taxon>
    </lineage>
</organism>
<keyword evidence="3 4" id="KW-0961">Cell wall biogenesis/degradation</keyword>
<dbReference type="HAMAP" id="MF_02071">
    <property type="entry name" value="RlpA"/>
    <property type="match status" value="1"/>
</dbReference>
<keyword evidence="9" id="KW-1185">Reference proteome</keyword>
<keyword evidence="2 4" id="KW-0456">Lyase</keyword>
<feature type="compositionally biased region" description="Low complexity" evidence="6">
    <location>
        <begin position="266"/>
        <end position="287"/>
    </location>
</feature>
<dbReference type="InterPro" id="IPR034718">
    <property type="entry name" value="RlpA"/>
</dbReference>
<keyword evidence="1" id="KW-0732">Signal</keyword>
<sequence length="287" mass="30728">MVLVWLTGCGSTPTPSGTPGRMAADPVLRDGGPGPEAASLPLVADAIPRVEPIQPGGPNKPYVIAGNTYRPVAEDVEMVERGLASWYGRRFQGRRTASGEAFNMYAATAAHRTMPLPSYALVRNPANGRELIVRVNDRGPFSRDRVIDLSWAAARSLGVLNGVSPVEVRRLTFREIQERWPPDDSGSVPAGVTGAAPDVAPVVRARTSGAVGFWLQFGAFQKTDGALRLQQDLADAQPWLQHLLAVVSEGGLHKVQAGPFPDREQAQAAAARARAAPRPAPLLLERR</sequence>
<dbReference type="InterPro" id="IPR036680">
    <property type="entry name" value="SPOR-like_sf"/>
</dbReference>
<evidence type="ECO:0000259" key="7">
    <source>
        <dbReference type="PROSITE" id="PS51724"/>
    </source>
</evidence>
<dbReference type="SUPFAM" id="SSF50685">
    <property type="entry name" value="Barwin-like endoglucanases"/>
    <property type="match status" value="1"/>
</dbReference>
<comment type="caution">
    <text evidence="8">The sequence shown here is derived from an EMBL/GenBank/DDBJ whole genome shotgun (WGS) entry which is preliminary data.</text>
</comment>
<evidence type="ECO:0000313" key="9">
    <source>
        <dbReference type="Proteomes" id="UP000484255"/>
    </source>
</evidence>
<comment type="function">
    <text evidence="4">Lytic transglycosylase with a strong preference for naked glycan strands that lack stem peptides.</text>
</comment>
<protein>
    <recommendedName>
        <fullName evidence="4">Endolytic peptidoglycan transglycosylase RlpA</fullName>
        <ecNumber evidence="4">4.2.2.-</ecNumber>
    </recommendedName>
</protein>
<dbReference type="GO" id="GO:0000270">
    <property type="term" value="P:peptidoglycan metabolic process"/>
    <property type="evidence" value="ECO:0007669"/>
    <property type="project" value="UniProtKB-UniRule"/>
</dbReference>
<dbReference type="NCBIfam" id="TIGR00413">
    <property type="entry name" value="rlpA"/>
    <property type="match status" value="1"/>
</dbReference>
<proteinExistence type="inferred from homology"/>
<name>A0A7C9PFX9_9BURK</name>
<dbReference type="RefSeq" id="WP_163456796.1">
    <property type="nucleotide sequence ID" value="NZ_JAAGOH010000006.1"/>
</dbReference>
<dbReference type="Gene3D" id="3.30.70.1070">
    <property type="entry name" value="Sporulation related repeat"/>
    <property type="match status" value="1"/>
</dbReference>
<dbReference type="Gene3D" id="2.40.40.10">
    <property type="entry name" value="RlpA-like domain"/>
    <property type="match status" value="1"/>
</dbReference>
<evidence type="ECO:0000313" key="8">
    <source>
        <dbReference type="EMBL" id="NDY90937.1"/>
    </source>
</evidence>
<dbReference type="Proteomes" id="UP000484255">
    <property type="component" value="Unassembled WGS sequence"/>
</dbReference>
<dbReference type="PANTHER" id="PTHR34183:SF1">
    <property type="entry name" value="ENDOLYTIC PEPTIDOGLYCAN TRANSGLYCOSYLASE RLPA"/>
    <property type="match status" value="1"/>
</dbReference>
<evidence type="ECO:0000256" key="6">
    <source>
        <dbReference type="SAM" id="MobiDB-lite"/>
    </source>
</evidence>
<evidence type="ECO:0000256" key="3">
    <source>
        <dbReference type="ARBA" id="ARBA00023316"/>
    </source>
</evidence>
<feature type="domain" description="SPOR" evidence="7">
    <location>
        <begin position="207"/>
        <end position="286"/>
    </location>
</feature>
<dbReference type="GO" id="GO:0008932">
    <property type="term" value="F:lytic endotransglycosylase activity"/>
    <property type="evidence" value="ECO:0007669"/>
    <property type="project" value="UniProtKB-UniRule"/>
</dbReference>
<evidence type="ECO:0000256" key="2">
    <source>
        <dbReference type="ARBA" id="ARBA00023239"/>
    </source>
</evidence>
<gene>
    <name evidence="4" type="primary">rlpA</name>
    <name evidence="8" type="ORF">G3A44_06975</name>
</gene>
<dbReference type="Pfam" id="PF03330">
    <property type="entry name" value="DPBB_1"/>
    <property type="match status" value="1"/>
</dbReference>
<dbReference type="CDD" id="cd22268">
    <property type="entry name" value="DPBB_RlpA-like"/>
    <property type="match status" value="1"/>
</dbReference>
<dbReference type="GO" id="GO:0071555">
    <property type="term" value="P:cell wall organization"/>
    <property type="evidence" value="ECO:0007669"/>
    <property type="project" value="UniProtKB-KW"/>
</dbReference>
<dbReference type="PANTHER" id="PTHR34183">
    <property type="entry name" value="ENDOLYTIC PEPTIDOGLYCAN TRANSGLYCOSYLASE RLPA"/>
    <property type="match status" value="1"/>
</dbReference>
<dbReference type="Pfam" id="PF05036">
    <property type="entry name" value="SPOR"/>
    <property type="match status" value="1"/>
</dbReference>
<dbReference type="EMBL" id="JAAGOH010000006">
    <property type="protein sequence ID" value="NDY90937.1"/>
    <property type="molecule type" value="Genomic_DNA"/>
</dbReference>
<feature type="region of interest" description="Disordered" evidence="6">
    <location>
        <begin position="264"/>
        <end position="287"/>
    </location>
</feature>
<dbReference type="AlphaFoldDB" id="A0A7C9PFX9"/>
<comment type="similarity">
    <text evidence="4 5">Belongs to the RlpA family.</text>
</comment>
<dbReference type="EC" id="4.2.2.-" evidence="4"/>
<dbReference type="InterPro" id="IPR036908">
    <property type="entry name" value="RlpA-like_sf"/>
</dbReference>
<dbReference type="PROSITE" id="PS51724">
    <property type="entry name" value="SPOR"/>
    <property type="match status" value="1"/>
</dbReference>
<dbReference type="InterPro" id="IPR007730">
    <property type="entry name" value="SPOR-like_dom"/>
</dbReference>
<evidence type="ECO:0000256" key="5">
    <source>
        <dbReference type="RuleBase" id="RU003495"/>
    </source>
</evidence>
<evidence type="ECO:0000256" key="1">
    <source>
        <dbReference type="ARBA" id="ARBA00022729"/>
    </source>
</evidence>